<evidence type="ECO:0000256" key="1">
    <source>
        <dbReference type="SAM" id="SignalP"/>
    </source>
</evidence>
<keyword evidence="1" id="KW-0732">Signal</keyword>
<sequence>MRHVIRFASAIGVTAFLASPAAAEECKFDKAAADASFNQALDAIVAHQGFAWSCAPYIGDGLARSNSVSIEMLLRDSGFKPADAIVKAGELDAQAKKGAELHPVGSAGATRQEVIIACSQLMDEQYQKFRAARAEMIKAQCSQK</sequence>
<dbReference type="RefSeq" id="WP_064832495.1">
    <property type="nucleotide sequence ID" value="NZ_CP013568.1"/>
</dbReference>
<accession>A0ABN4QG74</accession>
<dbReference type="EMBL" id="CP013568">
    <property type="protein sequence ID" value="ANL84631.1"/>
    <property type="molecule type" value="Genomic_DNA"/>
</dbReference>
<evidence type="ECO:0000313" key="3">
    <source>
        <dbReference type="Proteomes" id="UP000078551"/>
    </source>
</evidence>
<evidence type="ECO:0000313" key="2">
    <source>
        <dbReference type="EMBL" id="ANL84631.1"/>
    </source>
</evidence>
<organism evidence="2 3">
    <name type="scientific">Rhizobium phaseoli</name>
    <dbReference type="NCBI Taxonomy" id="396"/>
    <lineage>
        <taxon>Bacteria</taxon>
        <taxon>Pseudomonadati</taxon>
        <taxon>Pseudomonadota</taxon>
        <taxon>Alphaproteobacteria</taxon>
        <taxon>Hyphomicrobiales</taxon>
        <taxon>Rhizobiaceae</taxon>
        <taxon>Rhizobium/Agrobacterium group</taxon>
        <taxon>Rhizobium</taxon>
    </lineage>
</organism>
<reference evidence="2 3" key="1">
    <citation type="submission" date="2015-11" db="EMBL/GenBank/DDBJ databases">
        <title>The limits of bacterial species coexistence and the symbiotic plasmid transference in sympatric Rhizobium populations.</title>
        <authorList>
            <person name="Perez-Carrascal O.M."/>
            <person name="VanInsberghe D."/>
            <person name="Juarez S."/>
            <person name="Polz M.F."/>
            <person name="Vinuesa P."/>
            <person name="Gonzalez V."/>
        </authorList>
    </citation>
    <scope>NUCLEOTIDE SEQUENCE [LARGE SCALE GENOMIC DNA]</scope>
    <source>
        <strain evidence="2 3">N771</strain>
    </source>
</reference>
<proteinExistence type="predicted"/>
<keyword evidence="3" id="KW-1185">Reference proteome</keyword>
<feature type="chain" id="PRO_5046888376" evidence="1">
    <location>
        <begin position="24"/>
        <end position="144"/>
    </location>
</feature>
<feature type="signal peptide" evidence="1">
    <location>
        <begin position="1"/>
        <end position="23"/>
    </location>
</feature>
<name>A0ABN4QG74_9HYPH</name>
<gene>
    <name evidence="2" type="ORF">AMC81_CH01850</name>
</gene>
<dbReference type="Proteomes" id="UP000078551">
    <property type="component" value="Chromosome"/>
</dbReference>
<protein>
    <submittedName>
        <fullName evidence="2">Uncharacterized protein</fullName>
    </submittedName>
</protein>